<keyword evidence="12" id="KW-1185">Reference proteome</keyword>
<feature type="binding site" evidence="9">
    <location>
        <begin position="129"/>
        <end position="133"/>
    </location>
    <ligand>
        <name>substrate</name>
    </ligand>
</feature>
<evidence type="ECO:0000256" key="6">
    <source>
        <dbReference type="ARBA" id="ARBA00023315"/>
    </source>
</evidence>
<dbReference type="OMA" id="HHRSWVV"/>
<feature type="binding site" evidence="9">
    <location>
        <position position="261"/>
    </location>
    <ligand>
        <name>substrate</name>
    </ligand>
</feature>
<evidence type="ECO:0000256" key="3">
    <source>
        <dbReference type="ARBA" id="ARBA00022679"/>
    </source>
</evidence>
<reference evidence="11 12" key="1">
    <citation type="journal article" date="2012" name="PLoS Pathog.">
        <title>The genome of the obligate intracellular parasite Trachipleistophora hominis: new insights into microsporidian genome dynamics and reductive evolution.</title>
        <authorList>
            <person name="Heinz E."/>
            <person name="Williams T.A."/>
            <person name="Nakjang S."/>
            <person name="Noel C.J."/>
            <person name="Swan D.C."/>
            <person name="Goldberg A.V."/>
            <person name="Harris S.R."/>
            <person name="Weinmaier T."/>
            <person name="Markert S."/>
            <person name="Becher D."/>
            <person name="Bernhardt J."/>
            <person name="Dagan T."/>
            <person name="Hacker C."/>
            <person name="Lucocq J.M."/>
            <person name="Schweder T."/>
            <person name="Rattei T."/>
            <person name="Hall N."/>
            <person name="Hirt R.P."/>
            <person name="Embley T.M."/>
        </authorList>
    </citation>
    <scope>NUCLEOTIDE SEQUENCE [LARGE SCALE GENOMIC DNA]</scope>
</reference>
<keyword evidence="4 9" id="KW-0819">tRNA processing</keyword>
<dbReference type="NCBIfam" id="TIGR00329">
    <property type="entry name" value="gcp_kae1"/>
    <property type="match status" value="1"/>
</dbReference>
<evidence type="ECO:0000256" key="9">
    <source>
        <dbReference type="HAMAP-Rule" id="MF_03180"/>
    </source>
</evidence>
<evidence type="ECO:0000256" key="4">
    <source>
        <dbReference type="ARBA" id="ARBA00022694"/>
    </source>
</evidence>
<keyword evidence="9" id="KW-0539">Nucleus</keyword>
<keyword evidence="11" id="KW-0378">Hydrolase</keyword>
<feature type="domain" description="Gcp-like" evidence="10">
    <location>
        <begin position="28"/>
        <end position="295"/>
    </location>
</feature>
<dbReference type="CDD" id="cd24132">
    <property type="entry name" value="ASKHA_NBD_OSGEP_like_euk"/>
    <property type="match status" value="1"/>
</dbReference>
<dbReference type="HAMAP" id="MF_01446">
    <property type="entry name" value="Kae1"/>
    <property type="match status" value="1"/>
</dbReference>
<dbReference type="OrthoDB" id="10254073at2759"/>
<evidence type="ECO:0000256" key="1">
    <source>
        <dbReference type="ARBA" id="ARBA00012156"/>
    </source>
</evidence>
<comment type="subcellular location">
    <subcellularLocation>
        <location evidence="9">Cytoplasm</location>
    </subcellularLocation>
    <subcellularLocation>
        <location evidence="9">Nucleus</location>
    </subcellularLocation>
</comment>
<accession>L7JXJ9</accession>
<evidence type="ECO:0000256" key="2">
    <source>
        <dbReference type="ARBA" id="ARBA00022490"/>
    </source>
</evidence>
<dbReference type="EMBL" id="JH993886">
    <property type="protein sequence ID" value="ELQ76050.1"/>
    <property type="molecule type" value="Genomic_DNA"/>
</dbReference>
<protein>
    <recommendedName>
        <fullName evidence="1">N(6)-L-threonylcarbamoyladenine synthase</fullName>
        <ecNumber evidence="1">2.3.1.234</ecNumber>
    </recommendedName>
    <alternativeName>
        <fullName evidence="7">N6-L-threonylcarbamoyladenine synthase</fullName>
    </alternativeName>
</protein>
<dbReference type="PRINTS" id="PR00789">
    <property type="entry name" value="OSIALOPTASE"/>
</dbReference>
<dbReference type="GO" id="GO:0005737">
    <property type="term" value="C:cytoplasm"/>
    <property type="evidence" value="ECO:0007669"/>
    <property type="project" value="UniProtKB-SubCell"/>
</dbReference>
<dbReference type="Pfam" id="PF00814">
    <property type="entry name" value="TsaD"/>
    <property type="match status" value="1"/>
</dbReference>
<dbReference type="InterPro" id="IPR000905">
    <property type="entry name" value="Gcp-like_dom"/>
</dbReference>
<dbReference type="GO" id="GO:0008237">
    <property type="term" value="F:metallopeptidase activity"/>
    <property type="evidence" value="ECO:0007669"/>
    <property type="project" value="UniProtKB-KW"/>
</dbReference>
<evidence type="ECO:0000256" key="5">
    <source>
        <dbReference type="ARBA" id="ARBA00022723"/>
    </source>
</evidence>
<comment type="similarity">
    <text evidence="9">Belongs to the KAE1 / TsaD family.</text>
</comment>
<evidence type="ECO:0000313" key="12">
    <source>
        <dbReference type="Proteomes" id="UP000011185"/>
    </source>
</evidence>
<feature type="binding site" evidence="9">
    <location>
        <position position="179"/>
    </location>
    <ligand>
        <name>substrate</name>
    </ligand>
</feature>
<dbReference type="PANTHER" id="PTHR11735:SF14">
    <property type="entry name" value="TRNA N6-ADENOSINE THREONYLCARBAMOYLTRANSFERASE"/>
    <property type="match status" value="1"/>
</dbReference>
<dbReference type="Gene3D" id="3.30.420.40">
    <property type="match status" value="2"/>
</dbReference>
<dbReference type="GO" id="GO:0000408">
    <property type="term" value="C:EKC/KEOPS complex"/>
    <property type="evidence" value="ECO:0007669"/>
    <property type="project" value="InterPro"/>
</dbReference>
<feature type="binding site" evidence="9">
    <location>
        <position position="160"/>
    </location>
    <ligand>
        <name>substrate</name>
    </ligand>
</feature>
<keyword evidence="11" id="KW-0645">Protease</keyword>
<dbReference type="VEuPathDB" id="MicrosporidiaDB:THOM_0984"/>
<dbReference type="AlphaFoldDB" id="L7JXJ9"/>
<sequence length="330" mass="36262">MLILGIESSANKLGIGLIQDDKILFNKRVTHVTQAGTGFIPSETALHHVRHILPLLSKCIVDTGIKLSDLDLIAYTKGPGMASPLQVGAIVARTLALYLNKPIIPVNHCVAHIEMGIKITKAKNPIILYASGGNTQVIAFSGKYKIFGETLDIAVGNCLDRFARLAKISNDPSPGRNIELLAKKSQKYLYLPYTVKGMDMSMTGIISFIASKYNLDKKETVQALCYSLQETIFSALVEVTERAMALTNSYEIMIVGGVGCNERLQAMMETMAKERGATLYAMDDSYCVDNGAMIAHTGMLMHQSNQSFTLEQCDVVQRFRTDTVSVTWRE</sequence>
<dbReference type="HOGENOM" id="CLU_023208_2_2_1"/>
<feature type="binding site" evidence="9">
    <location>
        <position position="112"/>
    </location>
    <ligand>
        <name>a divalent metal cation</name>
        <dbReference type="ChEBI" id="CHEBI:60240"/>
    </ligand>
</feature>
<dbReference type="Proteomes" id="UP000011185">
    <property type="component" value="Unassembled WGS sequence"/>
</dbReference>
<gene>
    <name evidence="11" type="ORF">THOM_0984</name>
</gene>
<dbReference type="GO" id="GO:0005634">
    <property type="term" value="C:nucleus"/>
    <property type="evidence" value="ECO:0007669"/>
    <property type="project" value="UniProtKB-SubCell"/>
</dbReference>
<dbReference type="EC" id="2.3.1.234" evidence="1"/>
<dbReference type="NCBIfam" id="TIGR03722">
    <property type="entry name" value="arch_KAE1"/>
    <property type="match status" value="1"/>
</dbReference>
<dbReference type="InParanoid" id="L7JXJ9"/>
<feature type="binding site" evidence="9">
    <location>
        <position position="129"/>
    </location>
    <ligand>
        <name>a divalent metal cation</name>
        <dbReference type="ChEBI" id="CHEBI:60240"/>
    </ligand>
</feature>
<keyword evidence="5 9" id="KW-0479">Metal-binding</keyword>
<dbReference type="PROSITE" id="PS01016">
    <property type="entry name" value="GLYCOPROTEASE"/>
    <property type="match status" value="1"/>
</dbReference>
<dbReference type="FunFam" id="3.30.420.40:FF:000038">
    <property type="entry name" value="Probable tRNA N6-adenosine threonylcarbamoyltransferase"/>
    <property type="match status" value="1"/>
</dbReference>
<evidence type="ECO:0000256" key="8">
    <source>
        <dbReference type="ARBA" id="ARBA00048117"/>
    </source>
</evidence>
<name>L7JXJ9_TRAHO</name>
<proteinExistence type="inferred from homology"/>
<dbReference type="STRING" id="72359.L7JXJ9"/>
<keyword evidence="11" id="KW-0482">Metalloprotease</keyword>
<feature type="binding site" evidence="9">
    <location>
        <position position="108"/>
    </location>
    <ligand>
        <name>a divalent metal cation</name>
        <dbReference type="ChEBI" id="CHEBI:60240"/>
    </ligand>
</feature>
<evidence type="ECO:0000256" key="7">
    <source>
        <dbReference type="ARBA" id="ARBA00030439"/>
    </source>
</evidence>
<dbReference type="GO" id="GO:0002949">
    <property type="term" value="P:tRNA threonylcarbamoyladenosine modification"/>
    <property type="evidence" value="ECO:0007669"/>
    <property type="project" value="UniProtKB-UniRule"/>
</dbReference>
<comment type="catalytic activity">
    <reaction evidence="8 9">
        <text>L-threonylcarbamoyladenylate + adenosine(37) in tRNA = N(6)-L-threonylcarbamoyladenosine(37) in tRNA + AMP + H(+)</text>
        <dbReference type="Rhea" id="RHEA:37059"/>
        <dbReference type="Rhea" id="RHEA-COMP:10162"/>
        <dbReference type="Rhea" id="RHEA-COMP:10163"/>
        <dbReference type="ChEBI" id="CHEBI:15378"/>
        <dbReference type="ChEBI" id="CHEBI:73682"/>
        <dbReference type="ChEBI" id="CHEBI:74411"/>
        <dbReference type="ChEBI" id="CHEBI:74418"/>
        <dbReference type="ChEBI" id="CHEBI:456215"/>
        <dbReference type="EC" id="2.3.1.234"/>
    </reaction>
</comment>
<dbReference type="InterPro" id="IPR017860">
    <property type="entry name" value="Peptidase_M22_CS"/>
</dbReference>
<dbReference type="PANTHER" id="PTHR11735">
    <property type="entry name" value="TRNA N6-ADENOSINE THREONYLCARBAMOYLTRANSFERASE"/>
    <property type="match status" value="1"/>
</dbReference>
<dbReference type="GO" id="GO:0046872">
    <property type="term" value="F:metal ion binding"/>
    <property type="evidence" value="ECO:0007669"/>
    <property type="project" value="UniProtKB-KW"/>
</dbReference>
<feature type="binding site" evidence="9">
    <location>
        <position position="289"/>
    </location>
    <ligand>
        <name>a divalent metal cation</name>
        <dbReference type="ChEBI" id="CHEBI:60240"/>
    </ligand>
</feature>
<dbReference type="InterPro" id="IPR017861">
    <property type="entry name" value="KAE1/TsaD"/>
</dbReference>
<feature type="binding site" evidence="9">
    <location>
        <position position="175"/>
    </location>
    <ligand>
        <name>substrate</name>
    </ligand>
</feature>
<keyword evidence="2 9" id="KW-0963">Cytoplasm</keyword>
<dbReference type="InterPro" id="IPR034680">
    <property type="entry name" value="Kae1_archaea_euk"/>
</dbReference>
<dbReference type="InterPro" id="IPR043129">
    <property type="entry name" value="ATPase_NBD"/>
</dbReference>
<dbReference type="SUPFAM" id="SSF53067">
    <property type="entry name" value="Actin-like ATPase domain"/>
    <property type="match status" value="1"/>
</dbReference>
<keyword evidence="6 9" id="KW-0012">Acyltransferase</keyword>
<dbReference type="GO" id="GO:0061711">
    <property type="term" value="F:tRNA N(6)-L-threonylcarbamoyladenine synthase activity"/>
    <property type="evidence" value="ECO:0007669"/>
    <property type="project" value="UniProtKB-EC"/>
</dbReference>
<evidence type="ECO:0000259" key="10">
    <source>
        <dbReference type="Pfam" id="PF00814"/>
    </source>
</evidence>
<keyword evidence="3 9" id="KW-0808">Transferase</keyword>
<evidence type="ECO:0000313" key="11">
    <source>
        <dbReference type="EMBL" id="ELQ76050.1"/>
    </source>
</evidence>
<comment type="cofactor">
    <cofactor evidence="9">
        <name>a divalent metal cation</name>
        <dbReference type="ChEBI" id="CHEBI:60240"/>
    </cofactor>
    <text evidence="9">Binds 1 divalent metal cation per subunit.</text>
</comment>
<dbReference type="GO" id="GO:0006508">
    <property type="term" value="P:proteolysis"/>
    <property type="evidence" value="ECO:0007669"/>
    <property type="project" value="UniProtKB-KW"/>
</dbReference>
<dbReference type="FunCoup" id="L7JXJ9">
    <property type="interactions" value="57"/>
</dbReference>
<organism evidence="11 12">
    <name type="scientific">Trachipleistophora hominis</name>
    <name type="common">Microsporidian parasite</name>
    <dbReference type="NCBI Taxonomy" id="72359"/>
    <lineage>
        <taxon>Eukaryota</taxon>
        <taxon>Fungi</taxon>
        <taxon>Fungi incertae sedis</taxon>
        <taxon>Microsporidia</taxon>
        <taxon>Pleistophoridae</taxon>
        <taxon>Trachipleistophora</taxon>
    </lineage>
</organism>